<dbReference type="InterPro" id="IPR003601">
    <property type="entry name" value="Topo_IA_2"/>
</dbReference>
<accession>A0ABP8KQD7</accession>
<comment type="caution">
    <text evidence="12">The sequence shown here is derived from an EMBL/GenBank/DDBJ whole genome shotgun (WGS) entry which is preliminary data.</text>
</comment>
<dbReference type="PROSITE" id="PS52039">
    <property type="entry name" value="TOPO_IA_2"/>
    <property type="match status" value="1"/>
</dbReference>
<dbReference type="SMART" id="SM00437">
    <property type="entry name" value="TOP1Ac"/>
    <property type="match status" value="1"/>
</dbReference>
<dbReference type="InterPro" id="IPR000380">
    <property type="entry name" value="Topo_IA"/>
</dbReference>
<dbReference type="EC" id="5.6.2.1" evidence="8"/>
<dbReference type="InterPro" id="IPR013825">
    <property type="entry name" value="Topo_IA_cen_sub2"/>
</dbReference>
<dbReference type="Gene3D" id="1.10.460.10">
    <property type="entry name" value="Topoisomerase I, domain 2"/>
    <property type="match status" value="1"/>
</dbReference>
<dbReference type="Pfam" id="PF01751">
    <property type="entry name" value="Toprim"/>
    <property type="match status" value="1"/>
</dbReference>
<dbReference type="RefSeq" id="WP_345208371.1">
    <property type="nucleotide sequence ID" value="NZ_BAABGM010000025.1"/>
</dbReference>
<proteinExistence type="inferred from homology"/>
<evidence type="ECO:0000256" key="8">
    <source>
        <dbReference type="HAMAP-Rule" id="MF_00952"/>
    </source>
</evidence>
<keyword evidence="4" id="KW-0460">Magnesium</keyword>
<dbReference type="PANTHER" id="PTHR42785">
    <property type="entry name" value="DNA TOPOISOMERASE, TYPE IA, CORE"/>
    <property type="match status" value="1"/>
</dbReference>
<name>A0ABP8KQD7_9MICO</name>
<feature type="site" description="Interaction with DNA" evidence="8">
    <location>
        <position position="34"/>
    </location>
</feature>
<dbReference type="InterPro" id="IPR005733">
    <property type="entry name" value="TopoI_bac-type"/>
</dbReference>
<keyword evidence="5 8" id="KW-0799">Topoisomerase</keyword>
<dbReference type="Gene3D" id="2.70.20.10">
    <property type="entry name" value="Topoisomerase I, domain 3"/>
    <property type="match status" value="1"/>
</dbReference>
<dbReference type="HAMAP" id="MF_00952">
    <property type="entry name" value="Topoisom_1_prok"/>
    <property type="match status" value="1"/>
</dbReference>
<dbReference type="Pfam" id="PF01131">
    <property type="entry name" value="Topoisom_bac"/>
    <property type="match status" value="1"/>
</dbReference>
<feature type="site" description="Interaction with DNA" evidence="8">
    <location>
        <position position="168"/>
    </location>
</feature>
<dbReference type="PRINTS" id="PR00417">
    <property type="entry name" value="PRTPISMRASEI"/>
</dbReference>
<keyword evidence="7 8" id="KW-0413">Isomerase</keyword>
<evidence type="ECO:0000256" key="9">
    <source>
        <dbReference type="SAM" id="MobiDB-lite"/>
    </source>
</evidence>
<feature type="active site" description="O-(5'-phospho-DNA)-tyrosine intermediate" evidence="8">
    <location>
        <position position="321"/>
    </location>
</feature>
<dbReference type="InterPro" id="IPR023405">
    <property type="entry name" value="Topo_IA_core_domain"/>
</dbReference>
<dbReference type="Gene3D" id="3.40.50.140">
    <property type="match status" value="1"/>
</dbReference>
<gene>
    <name evidence="8 12" type="primary">topA</name>
    <name evidence="12" type="ORF">GCM10023168_35060</name>
</gene>
<evidence type="ECO:0000256" key="4">
    <source>
        <dbReference type="ARBA" id="ARBA00022842"/>
    </source>
</evidence>
<evidence type="ECO:0000259" key="10">
    <source>
        <dbReference type="PROSITE" id="PS50880"/>
    </source>
</evidence>
<feature type="site" description="Interaction with DNA" evidence="8">
    <location>
        <position position="152"/>
    </location>
</feature>
<dbReference type="InterPro" id="IPR034149">
    <property type="entry name" value="TOPRIM_TopoI"/>
</dbReference>
<keyword evidence="6 8" id="KW-0238">DNA-binding</keyword>
<feature type="site" description="Interaction with DNA" evidence="8">
    <location>
        <position position="153"/>
    </location>
</feature>
<comment type="subunit">
    <text evidence="8">Monomer.</text>
</comment>
<dbReference type="SUPFAM" id="SSF56712">
    <property type="entry name" value="Prokaryotic type I DNA topoisomerase"/>
    <property type="match status" value="1"/>
</dbReference>
<evidence type="ECO:0000256" key="1">
    <source>
        <dbReference type="ARBA" id="ARBA00000213"/>
    </source>
</evidence>
<feature type="compositionally biased region" description="Basic residues" evidence="9">
    <location>
        <begin position="893"/>
        <end position="916"/>
    </location>
</feature>
<evidence type="ECO:0000256" key="5">
    <source>
        <dbReference type="ARBA" id="ARBA00023029"/>
    </source>
</evidence>
<comment type="function">
    <text evidence="8">Releases the supercoiling and torsional tension of DNA, which is introduced during the DNA replication and transcription, by transiently cleaving and rejoining one strand of the DNA duplex. Introduces a single-strand break via transesterification at a target site in duplex DNA. The scissile phosphodiester is attacked by the catalytic tyrosine of the enzyme, resulting in the formation of a DNA-(5'-phosphotyrosyl)-enzyme intermediate and the expulsion of a 3'-OH DNA strand. The free DNA strand then undergoes passage around the unbroken strand, thus removing DNA supercoils. Finally, in the religation step, the DNA 3'-OH attacks the covalent intermediate to expel the active-site tyrosine and restore the DNA phosphodiester backbone.</text>
</comment>
<dbReference type="PROSITE" id="PS50880">
    <property type="entry name" value="TOPRIM"/>
    <property type="match status" value="1"/>
</dbReference>
<feature type="compositionally biased region" description="Low complexity" evidence="9">
    <location>
        <begin position="917"/>
        <end position="977"/>
    </location>
</feature>
<dbReference type="InterPro" id="IPR025589">
    <property type="entry name" value="Toprim_C_rpt"/>
</dbReference>
<dbReference type="CDD" id="cd03363">
    <property type="entry name" value="TOPRIM_TopoIA_TopoI"/>
    <property type="match status" value="1"/>
</dbReference>
<feature type="compositionally biased region" description="Basic and acidic residues" evidence="9">
    <location>
        <begin position="869"/>
        <end position="892"/>
    </location>
</feature>
<dbReference type="InterPro" id="IPR013826">
    <property type="entry name" value="Topo_IA_cen_sub3"/>
</dbReference>
<dbReference type="EMBL" id="BAABGM010000025">
    <property type="protein sequence ID" value="GAA4412812.1"/>
    <property type="molecule type" value="Genomic_DNA"/>
</dbReference>
<feature type="domain" description="Toprim" evidence="10">
    <location>
        <begin position="4"/>
        <end position="127"/>
    </location>
</feature>
<feature type="site" description="Interaction with DNA" evidence="8">
    <location>
        <position position="156"/>
    </location>
</feature>
<keyword evidence="13" id="KW-1185">Reference proteome</keyword>
<feature type="site" description="Interaction with DNA" evidence="8">
    <location>
        <position position="323"/>
    </location>
</feature>
<dbReference type="PANTHER" id="PTHR42785:SF1">
    <property type="entry name" value="DNA TOPOISOMERASE"/>
    <property type="match status" value="1"/>
</dbReference>
<dbReference type="CDD" id="cd00186">
    <property type="entry name" value="TOP1Ac"/>
    <property type="match status" value="1"/>
</dbReference>
<feature type="site" description="Interaction with DNA" evidence="8">
    <location>
        <position position="530"/>
    </location>
</feature>
<dbReference type="PROSITE" id="PS00396">
    <property type="entry name" value="TOPO_IA_1"/>
    <property type="match status" value="1"/>
</dbReference>
<evidence type="ECO:0000259" key="11">
    <source>
        <dbReference type="PROSITE" id="PS52039"/>
    </source>
</evidence>
<feature type="site" description="Interaction with DNA" evidence="8">
    <location>
        <position position="161"/>
    </location>
</feature>
<comment type="similarity">
    <text evidence="2 8">Belongs to the type IA topoisomerase family.</text>
</comment>
<protein>
    <recommendedName>
        <fullName evidence="8">DNA topoisomerase 1</fullName>
        <ecNumber evidence="8">5.6.2.1</ecNumber>
    </recommendedName>
    <alternativeName>
        <fullName evidence="8">DNA topoisomerase I</fullName>
    </alternativeName>
</protein>
<dbReference type="NCBIfam" id="TIGR01051">
    <property type="entry name" value="topA_bact"/>
    <property type="match status" value="1"/>
</dbReference>
<comment type="catalytic activity">
    <reaction evidence="1 8">
        <text>ATP-independent breakage of single-stranded DNA, followed by passage and rejoining.</text>
        <dbReference type="EC" id="5.6.2.1"/>
    </reaction>
</comment>
<dbReference type="InterPro" id="IPR013497">
    <property type="entry name" value="Topo_IA_cen"/>
</dbReference>
<reference evidence="13" key="1">
    <citation type="journal article" date="2019" name="Int. J. Syst. Evol. Microbiol.">
        <title>The Global Catalogue of Microorganisms (GCM) 10K type strain sequencing project: providing services to taxonomists for standard genome sequencing and annotation.</title>
        <authorList>
            <consortium name="The Broad Institute Genomics Platform"/>
            <consortium name="The Broad Institute Genome Sequencing Center for Infectious Disease"/>
            <person name="Wu L."/>
            <person name="Ma J."/>
        </authorList>
    </citation>
    <scope>NUCLEOTIDE SEQUENCE [LARGE SCALE GENOMIC DNA]</scope>
    <source>
        <strain evidence="13">JCM 17809</strain>
    </source>
</reference>
<feature type="region of interest" description="Disordered" evidence="9">
    <location>
        <begin position="273"/>
        <end position="295"/>
    </location>
</feature>
<dbReference type="Pfam" id="PF13368">
    <property type="entry name" value="Toprim_C_rpt"/>
    <property type="match status" value="3"/>
</dbReference>
<keyword evidence="3" id="KW-0479">Metal-binding</keyword>
<organism evidence="12 13">
    <name type="scientific">Fodinibacter luteus</name>
    <dbReference type="NCBI Taxonomy" id="552064"/>
    <lineage>
        <taxon>Bacteria</taxon>
        <taxon>Bacillati</taxon>
        <taxon>Actinomycetota</taxon>
        <taxon>Actinomycetes</taxon>
        <taxon>Micrococcales</taxon>
        <taxon>Intrasporangiaceae</taxon>
        <taxon>Fodinibacter (ex Wang et al. 2009)</taxon>
    </lineage>
</organism>
<dbReference type="InterPro" id="IPR006171">
    <property type="entry name" value="TOPRIM_dom"/>
</dbReference>
<evidence type="ECO:0000256" key="6">
    <source>
        <dbReference type="ARBA" id="ARBA00023125"/>
    </source>
</evidence>
<evidence type="ECO:0000256" key="7">
    <source>
        <dbReference type="ARBA" id="ARBA00023235"/>
    </source>
</evidence>
<dbReference type="InterPro" id="IPR023406">
    <property type="entry name" value="Topo_IA_AS"/>
</dbReference>
<dbReference type="SMART" id="SM00436">
    <property type="entry name" value="TOP1Bc"/>
    <property type="match status" value="1"/>
</dbReference>
<dbReference type="SMART" id="SM00493">
    <property type="entry name" value="TOPRIM"/>
    <property type="match status" value="1"/>
</dbReference>
<feature type="compositionally biased region" description="Polar residues" evidence="9">
    <location>
        <begin position="285"/>
        <end position="294"/>
    </location>
</feature>
<dbReference type="InterPro" id="IPR013824">
    <property type="entry name" value="Topo_IA_cen_sub1"/>
</dbReference>
<evidence type="ECO:0000256" key="2">
    <source>
        <dbReference type="ARBA" id="ARBA00009446"/>
    </source>
</evidence>
<dbReference type="Gene3D" id="1.10.290.10">
    <property type="entry name" value="Topoisomerase I, domain 4"/>
    <property type="match status" value="1"/>
</dbReference>
<feature type="region of interest" description="Disordered" evidence="9">
    <location>
        <begin position="856"/>
        <end position="977"/>
    </location>
</feature>
<evidence type="ECO:0000313" key="12">
    <source>
        <dbReference type="EMBL" id="GAA4412812.1"/>
    </source>
</evidence>
<feature type="domain" description="Topo IA-type catalytic" evidence="11">
    <location>
        <begin position="142"/>
        <end position="598"/>
    </location>
</feature>
<evidence type="ECO:0000313" key="13">
    <source>
        <dbReference type="Proteomes" id="UP001500945"/>
    </source>
</evidence>
<feature type="region of interest" description="Interaction with DNA" evidence="8">
    <location>
        <begin position="176"/>
        <end position="181"/>
    </location>
</feature>
<dbReference type="InterPro" id="IPR003602">
    <property type="entry name" value="Topo_IA_DNA-bd_dom"/>
</dbReference>
<dbReference type="Proteomes" id="UP001500945">
    <property type="component" value="Unassembled WGS sequence"/>
</dbReference>
<dbReference type="InterPro" id="IPR028612">
    <property type="entry name" value="Topoisom_1_IA"/>
</dbReference>
<sequence length="977" mass="105745">MSGRKLVIVESPAKARTIAGYLGADWDVEASVGHIRDIPTPSELPPEMKKGPFGKFGVNIDDDFDPYYVVDADKKKKVRELRALLKGADELYLATDEDREGEAIAWHLLETLQPKVPVKRMVFHEITKEAIQRAANTTREVDTHLVDAQETRRILDRLYGYEVSPVLWRKVKAGLSAGRVQSVATRLVVERERERMAFRAASYWDVEGDFTPDGESNVFTARLTGVDGRKVATGRDFADDGTLTTAKAVQLDEAAATGIAAALPASEVTVTDVSEKPYTRRPSAPFTTSTLQQEASRKLRLNSRNAMRVAQRLYENGYITYMRTDSTTLSDAALAAARQQARDLYGGEYVPDAPRRYEKKVKNAQEAHEAIRPAGDRFRTPAQVSGELRGEEYALYELIWKRTVASQMADARGSTASVRLGATLGEGAPARAVELSASGTVITFRGFLAAYEEGRDERQATRRKDEAQEERRLPRLGVGTALRTVRAEALGHETSPPPRYTEATLVKAMEERGIGRPSTYASTIGTIQDRGYVSNRGSALIPSWLAFAVTRLMEEHFSRLVDYGFTASMEEDLDAIARGDEQRAAWLRRFYFGDEATSAEGLRDLVDDLGDIDARAISTIDIGEGIVVRVGRYGPYVEETVPAGVDPSTGEVTDAAALGEGAAPAAPRRATIGDDIAPDELTPALARELLETAADDGRVLGTDPSTGHEVVARAGRYGPYVTEVLPEADEAPAKGRGKAARAKPRTASLFKDMDLATIDLDTALRLLSLPRVVGVDPDSGEEITAQNGRYGPYLKKGTDSRSIETEQQLFDITLEQALAIYAQPKQRGRAAAKPPIAELGTDPVSGRAVVVKDGRFGPYVTDGETNATLRKDDDPEKITPERGYELLADKRARGPVKKRTTKKAPTKKTATRKTATRKTAASKTATNASATKAAATKATATKAAATKSSAAKATATKDAATGPAATKAAGARPATQA</sequence>
<evidence type="ECO:0000256" key="3">
    <source>
        <dbReference type="ARBA" id="ARBA00022723"/>
    </source>
</evidence>